<keyword evidence="9" id="KW-0902">Two-component regulatory system</keyword>
<evidence type="ECO:0000256" key="1">
    <source>
        <dbReference type="ARBA" id="ARBA00000085"/>
    </source>
</evidence>
<dbReference type="SUPFAM" id="SSF47384">
    <property type="entry name" value="Homodimeric domain of signal transducing histidine kinase"/>
    <property type="match status" value="1"/>
</dbReference>
<dbReference type="Pfam" id="PF00672">
    <property type="entry name" value="HAMP"/>
    <property type="match status" value="1"/>
</dbReference>
<dbReference type="Proteomes" id="UP001205740">
    <property type="component" value="Unassembled WGS sequence"/>
</dbReference>
<keyword evidence="6 12" id="KW-0812">Transmembrane</keyword>
<evidence type="ECO:0000259" key="14">
    <source>
        <dbReference type="PROSITE" id="PS50885"/>
    </source>
</evidence>
<dbReference type="InterPro" id="IPR003661">
    <property type="entry name" value="HisK_dim/P_dom"/>
</dbReference>
<feature type="transmembrane region" description="Helical" evidence="12">
    <location>
        <begin position="25"/>
        <end position="46"/>
    </location>
</feature>
<dbReference type="SMART" id="SM00304">
    <property type="entry name" value="HAMP"/>
    <property type="match status" value="1"/>
</dbReference>
<comment type="catalytic activity">
    <reaction evidence="1">
        <text>ATP + protein L-histidine = ADP + protein N-phospho-L-histidine.</text>
        <dbReference type="EC" id="2.7.13.3"/>
    </reaction>
</comment>
<dbReference type="CDD" id="cd00082">
    <property type="entry name" value="HisKA"/>
    <property type="match status" value="1"/>
</dbReference>
<gene>
    <name evidence="15" type="ORF">LX12_003210</name>
</gene>
<evidence type="ECO:0000256" key="10">
    <source>
        <dbReference type="ARBA" id="ARBA00023136"/>
    </source>
</evidence>
<sequence length="480" mass="51513">MTAPALIAPGTSGETRRRRGIPLRVSLVALMVVVLAVGLLVSGVSVTSAMENRLVDRTDNALMGAADGWARPRGNDRLGPPQDERRPPSPYWIQVIRPDGGEFTVNDVGGTPALGDIDRLRTSPQTVGSADGSSTQWRVVKTVNEYGTSIVAVKLTDVVDTVQRLIWLQLGIGLAVMVVVGGLGYVLVRTSLRPLRRVEETAEQIAGGDLDHRVPESAPNTEVGSLAMSLNAMLHQIQTAFAKTAASEEQARASEDLMRRFVADASHELRTPLTSIRGFSELYRQGAMTDTDQLMSRIEHEASRMGLLVEELLMLARLDAQRPLERAPVDLLSLASDAVHSARATAPRREISVEIIDGPGVPMVVGDAPRLTQVLSNLLTNAIRHTPDEASIVTRVGTEESWALIEVVDTGPGLSPEDRSRVFERFYRGDSSRFRGGAPGGSGLGLSIVAAIVDAHGGRVGVEDTPGGGATFWVRIPRTD</sequence>
<reference evidence="15 16" key="1">
    <citation type="submission" date="2022-06" db="EMBL/GenBank/DDBJ databases">
        <title>Genomic Encyclopedia of Archaeal and Bacterial Type Strains, Phase II (KMG-II): from individual species to whole genera.</title>
        <authorList>
            <person name="Goeker M."/>
        </authorList>
    </citation>
    <scope>NUCLEOTIDE SEQUENCE [LARGE SCALE GENOMIC DNA]</scope>
    <source>
        <strain evidence="15 16">DSM 45037</strain>
    </source>
</reference>
<dbReference type="PANTHER" id="PTHR45436:SF5">
    <property type="entry name" value="SENSOR HISTIDINE KINASE TRCS"/>
    <property type="match status" value="1"/>
</dbReference>
<dbReference type="SMART" id="SM00387">
    <property type="entry name" value="HATPase_c"/>
    <property type="match status" value="1"/>
</dbReference>
<evidence type="ECO:0000256" key="8">
    <source>
        <dbReference type="ARBA" id="ARBA00022989"/>
    </source>
</evidence>
<dbReference type="SUPFAM" id="SSF158472">
    <property type="entry name" value="HAMP domain-like"/>
    <property type="match status" value="1"/>
</dbReference>
<evidence type="ECO:0000256" key="4">
    <source>
        <dbReference type="ARBA" id="ARBA00022553"/>
    </source>
</evidence>
<evidence type="ECO:0000256" key="3">
    <source>
        <dbReference type="ARBA" id="ARBA00012438"/>
    </source>
</evidence>
<dbReference type="Gene3D" id="6.10.340.10">
    <property type="match status" value="1"/>
</dbReference>
<keyword evidence="5" id="KW-0808">Transferase</keyword>
<evidence type="ECO:0000259" key="13">
    <source>
        <dbReference type="PROSITE" id="PS50109"/>
    </source>
</evidence>
<evidence type="ECO:0000256" key="12">
    <source>
        <dbReference type="SAM" id="Phobius"/>
    </source>
</evidence>
<evidence type="ECO:0000256" key="9">
    <source>
        <dbReference type="ARBA" id="ARBA00023012"/>
    </source>
</evidence>
<comment type="subcellular location">
    <subcellularLocation>
        <location evidence="2">Cell membrane</location>
    </subcellularLocation>
</comment>
<dbReference type="EMBL" id="JAMTCG010000006">
    <property type="protein sequence ID" value="MCP2162006.1"/>
    <property type="molecule type" value="Genomic_DNA"/>
</dbReference>
<dbReference type="InterPro" id="IPR003594">
    <property type="entry name" value="HATPase_dom"/>
</dbReference>
<dbReference type="CDD" id="cd06225">
    <property type="entry name" value="HAMP"/>
    <property type="match status" value="1"/>
</dbReference>
<dbReference type="SUPFAM" id="SSF55874">
    <property type="entry name" value="ATPase domain of HSP90 chaperone/DNA topoisomerase II/histidine kinase"/>
    <property type="match status" value="1"/>
</dbReference>
<dbReference type="InterPro" id="IPR036890">
    <property type="entry name" value="HATPase_C_sf"/>
</dbReference>
<dbReference type="InterPro" id="IPR003660">
    <property type="entry name" value="HAMP_dom"/>
</dbReference>
<evidence type="ECO:0000256" key="7">
    <source>
        <dbReference type="ARBA" id="ARBA00022777"/>
    </source>
</evidence>
<dbReference type="Pfam" id="PF02518">
    <property type="entry name" value="HATPase_c"/>
    <property type="match status" value="1"/>
</dbReference>
<feature type="transmembrane region" description="Helical" evidence="12">
    <location>
        <begin position="166"/>
        <end position="188"/>
    </location>
</feature>
<dbReference type="PANTHER" id="PTHR45436">
    <property type="entry name" value="SENSOR HISTIDINE KINASE YKOH"/>
    <property type="match status" value="1"/>
</dbReference>
<dbReference type="PROSITE" id="PS50109">
    <property type="entry name" value="HIS_KIN"/>
    <property type="match status" value="1"/>
</dbReference>
<dbReference type="InterPro" id="IPR004358">
    <property type="entry name" value="Sig_transdc_His_kin-like_C"/>
</dbReference>
<feature type="domain" description="HAMP" evidence="14">
    <location>
        <begin position="189"/>
        <end position="242"/>
    </location>
</feature>
<dbReference type="InterPro" id="IPR050428">
    <property type="entry name" value="TCS_sensor_his_kinase"/>
</dbReference>
<dbReference type="GO" id="GO:0016301">
    <property type="term" value="F:kinase activity"/>
    <property type="evidence" value="ECO:0007669"/>
    <property type="project" value="UniProtKB-KW"/>
</dbReference>
<feature type="domain" description="Histidine kinase" evidence="13">
    <location>
        <begin position="264"/>
        <end position="480"/>
    </location>
</feature>
<organism evidence="15 16">
    <name type="scientific">Williamsia serinedens</name>
    <dbReference type="NCBI Taxonomy" id="391736"/>
    <lineage>
        <taxon>Bacteria</taxon>
        <taxon>Bacillati</taxon>
        <taxon>Actinomycetota</taxon>
        <taxon>Actinomycetes</taxon>
        <taxon>Mycobacteriales</taxon>
        <taxon>Nocardiaceae</taxon>
        <taxon>Williamsia</taxon>
    </lineage>
</organism>
<protein>
    <recommendedName>
        <fullName evidence="3">histidine kinase</fullName>
        <ecNumber evidence="3">2.7.13.3</ecNumber>
    </recommendedName>
</protein>
<name>A0ABT1H437_9NOCA</name>
<dbReference type="Pfam" id="PF00512">
    <property type="entry name" value="HisKA"/>
    <property type="match status" value="1"/>
</dbReference>
<dbReference type="PRINTS" id="PR00344">
    <property type="entry name" value="BCTRLSENSOR"/>
</dbReference>
<dbReference type="PROSITE" id="PS50885">
    <property type="entry name" value="HAMP"/>
    <property type="match status" value="1"/>
</dbReference>
<keyword evidence="8 12" id="KW-1133">Transmembrane helix</keyword>
<evidence type="ECO:0000313" key="16">
    <source>
        <dbReference type="Proteomes" id="UP001205740"/>
    </source>
</evidence>
<keyword evidence="7 15" id="KW-0418">Kinase</keyword>
<dbReference type="InterPro" id="IPR036097">
    <property type="entry name" value="HisK_dim/P_sf"/>
</dbReference>
<evidence type="ECO:0000256" key="6">
    <source>
        <dbReference type="ARBA" id="ARBA00022692"/>
    </source>
</evidence>
<dbReference type="EC" id="2.7.13.3" evidence="3"/>
<evidence type="ECO:0000256" key="5">
    <source>
        <dbReference type="ARBA" id="ARBA00022679"/>
    </source>
</evidence>
<dbReference type="Gene3D" id="1.10.287.130">
    <property type="match status" value="1"/>
</dbReference>
<evidence type="ECO:0000313" key="15">
    <source>
        <dbReference type="EMBL" id="MCP2162006.1"/>
    </source>
</evidence>
<proteinExistence type="predicted"/>
<keyword evidence="16" id="KW-1185">Reference proteome</keyword>
<dbReference type="SMART" id="SM00388">
    <property type="entry name" value="HisKA"/>
    <property type="match status" value="1"/>
</dbReference>
<keyword evidence="4" id="KW-0597">Phosphoprotein</keyword>
<evidence type="ECO:0000256" key="2">
    <source>
        <dbReference type="ARBA" id="ARBA00004236"/>
    </source>
</evidence>
<dbReference type="Gene3D" id="3.30.565.10">
    <property type="entry name" value="Histidine kinase-like ATPase, C-terminal domain"/>
    <property type="match status" value="1"/>
</dbReference>
<comment type="caution">
    <text evidence="15">The sequence shown here is derived from an EMBL/GenBank/DDBJ whole genome shotgun (WGS) entry which is preliminary data.</text>
</comment>
<feature type="region of interest" description="Disordered" evidence="11">
    <location>
        <begin position="66"/>
        <end position="89"/>
    </location>
</feature>
<dbReference type="CDD" id="cd00075">
    <property type="entry name" value="HATPase"/>
    <property type="match status" value="1"/>
</dbReference>
<keyword evidence="10 12" id="KW-0472">Membrane</keyword>
<evidence type="ECO:0000256" key="11">
    <source>
        <dbReference type="SAM" id="MobiDB-lite"/>
    </source>
</evidence>
<dbReference type="InterPro" id="IPR005467">
    <property type="entry name" value="His_kinase_dom"/>
</dbReference>
<accession>A0ABT1H437</accession>